<dbReference type="EMBL" id="LGRX02023503">
    <property type="protein sequence ID" value="KAK3254508.1"/>
    <property type="molecule type" value="Genomic_DNA"/>
</dbReference>
<gene>
    <name evidence="2" type="ORF">CYMTET_36277</name>
</gene>
<feature type="signal peptide" evidence="1">
    <location>
        <begin position="1"/>
        <end position="25"/>
    </location>
</feature>
<name>A0AAE0CHI6_9CHLO</name>
<evidence type="ECO:0000313" key="2">
    <source>
        <dbReference type="EMBL" id="KAK3254508.1"/>
    </source>
</evidence>
<evidence type="ECO:0000313" key="3">
    <source>
        <dbReference type="Proteomes" id="UP001190700"/>
    </source>
</evidence>
<feature type="non-terminal residue" evidence="2">
    <location>
        <position position="353"/>
    </location>
</feature>
<keyword evidence="1" id="KW-0732">Signal</keyword>
<organism evidence="2 3">
    <name type="scientific">Cymbomonas tetramitiformis</name>
    <dbReference type="NCBI Taxonomy" id="36881"/>
    <lineage>
        <taxon>Eukaryota</taxon>
        <taxon>Viridiplantae</taxon>
        <taxon>Chlorophyta</taxon>
        <taxon>Pyramimonadophyceae</taxon>
        <taxon>Pyramimonadales</taxon>
        <taxon>Pyramimonadaceae</taxon>
        <taxon>Cymbomonas</taxon>
    </lineage>
</organism>
<sequence length="353" mass="37895">MLCCIISIVLLNLLLFGLFISDSSKDWLRVPQCVGRPGLYNTSGSGWCKEASFAAQLQAAGARMRGCAALVEAMPARCAVHPEEAGCCQAWMALSEAKCMCAAHRLAPQLNATLASLFPSTCPIQFCSEQPPAAGSFYDDVRSLNEQFSYAGKADSDGGGESSSVLDASQVNASAYPLSVLYSLEQNDGTWRWAEGAWWGAVSRLSSYAAYEEGASEAEAREYAEVMGSSEMWYSDAAAGTPLAEYDLLGFGAGVTSVEGVTHFQRQAELLASVLEGEERIQKGATSMAGTSCKDWGYYDCDEYDCDYSDSRGWYFAEGPLAAARALRSALPDYSLSLEESDPAAGVLDYQIQ</sequence>
<evidence type="ECO:0000256" key="1">
    <source>
        <dbReference type="SAM" id="SignalP"/>
    </source>
</evidence>
<keyword evidence="3" id="KW-1185">Reference proteome</keyword>
<proteinExistence type="predicted"/>
<feature type="chain" id="PRO_5042245310" evidence="1">
    <location>
        <begin position="26"/>
        <end position="353"/>
    </location>
</feature>
<comment type="caution">
    <text evidence="2">The sequence shown here is derived from an EMBL/GenBank/DDBJ whole genome shotgun (WGS) entry which is preliminary data.</text>
</comment>
<dbReference type="Proteomes" id="UP001190700">
    <property type="component" value="Unassembled WGS sequence"/>
</dbReference>
<protein>
    <submittedName>
        <fullName evidence="2">Uncharacterized protein</fullName>
    </submittedName>
</protein>
<dbReference type="AlphaFoldDB" id="A0AAE0CHI6"/>
<accession>A0AAE0CHI6</accession>
<reference evidence="2 3" key="1">
    <citation type="journal article" date="2015" name="Genome Biol. Evol.">
        <title>Comparative Genomics of a Bacterivorous Green Alga Reveals Evolutionary Causalities and Consequences of Phago-Mixotrophic Mode of Nutrition.</title>
        <authorList>
            <person name="Burns J.A."/>
            <person name="Paasch A."/>
            <person name="Narechania A."/>
            <person name="Kim E."/>
        </authorList>
    </citation>
    <scope>NUCLEOTIDE SEQUENCE [LARGE SCALE GENOMIC DNA]</scope>
    <source>
        <strain evidence="2 3">PLY_AMNH</strain>
    </source>
</reference>